<reference evidence="2" key="2">
    <citation type="journal article" date="2023" name="Curr. Microbiol.">
        <title>Granulicatella seriolae sp. nov., a Novel Facultative Anaerobe Isolated from Yellowtail Marine Fish.</title>
        <authorList>
            <person name="Lee M."/>
            <person name="Choi Y.J."/>
            <person name="Farooq A."/>
            <person name="Jeong J.B."/>
            <person name="Jung M.Y."/>
        </authorList>
    </citation>
    <scope>NUCLEOTIDE SEQUENCE</scope>
    <source>
        <strain evidence="2">S8</strain>
    </source>
</reference>
<feature type="transmembrane region" description="Helical" evidence="1">
    <location>
        <begin position="62"/>
        <end position="89"/>
    </location>
</feature>
<reference evidence="2" key="1">
    <citation type="submission" date="2022-07" db="EMBL/GenBank/DDBJ databases">
        <authorList>
            <person name="Jung M.-Y."/>
            <person name="Lee M."/>
        </authorList>
    </citation>
    <scope>NUCLEOTIDE SEQUENCE</scope>
    <source>
        <strain evidence="2">S8</strain>
    </source>
</reference>
<evidence type="ECO:0000313" key="2">
    <source>
        <dbReference type="EMBL" id="MCQ9210089.1"/>
    </source>
</evidence>
<dbReference type="Proteomes" id="UP001059480">
    <property type="component" value="Unassembled WGS sequence"/>
</dbReference>
<reference evidence="2" key="3">
    <citation type="journal article" date="2023" name="Microbiol. Resour. Announc.">
        <title>Draft Genome Sequence of Granulicatella sp. Strain S8, Isolated from a Marine Fish, Seriola quinqueradiata.</title>
        <authorList>
            <person name="Lee M."/>
            <person name="Farooq A."/>
            <person name="Jeong J.B."/>
            <person name="Jung M.Y."/>
        </authorList>
    </citation>
    <scope>NUCLEOTIDE SEQUENCE</scope>
    <source>
        <strain evidence="2">S8</strain>
    </source>
</reference>
<gene>
    <name evidence="2" type="ORF">NPA36_05945</name>
</gene>
<dbReference type="EMBL" id="JANHNZ010000004">
    <property type="protein sequence ID" value="MCQ9210089.1"/>
    <property type="molecule type" value="Genomic_DNA"/>
</dbReference>
<keyword evidence="1" id="KW-1133">Transmembrane helix</keyword>
<dbReference type="Pfam" id="PF02325">
    <property type="entry name" value="CCB3_YggT"/>
    <property type="match status" value="1"/>
</dbReference>
<feature type="transmembrane region" description="Helical" evidence="1">
    <location>
        <begin position="9"/>
        <end position="29"/>
    </location>
</feature>
<name>A0ABT1WNI9_9LACT</name>
<keyword evidence="1" id="KW-0812">Transmembrane</keyword>
<accession>A0ABT1WNI9</accession>
<evidence type="ECO:0000313" key="3">
    <source>
        <dbReference type="Proteomes" id="UP001059480"/>
    </source>
</evidence>
<keyword evidence="3" id="KW-1185">Reference proteome</keyword>
<comment type="caution">
    <text evidence="2">The sequence shown here is derived from an EMBL/GenBank/DDBJ whole genome shotgun (WGS) entry which is preliminary data.</text>
</comment>
<protein>
    <submittedName>
        <fullName evidence="2">YggT family protein</fullName>
    </submittedName>
</protein>
<dbReference type="RefSeq" id="WP_256945203.1">
    <property type="nucleotide sequence ID" value="NZ_JANHNZ010000004.1"/>
</dbReference>
<sequence length="90" mass="10409">MLLSILQIILYAIDLYSIILVAYALMSWLPTARTSSFGQFIRRLVQPYLYYFDRLIPSFGGLSFSVMAGLLFLQLVRIGVVQLFTMVFFR</sequence>
<dbReference type="InterPro" id="IPR003425">
    <property type="entry name" value="CCB3/YggT"/>
</dbReference>
<evidence type="ECO:0000256" key="1">
    <source>
        <dbReference type="SAM" id="Phobius"/>
    </source>
</evidence>
<organism evidence="2 3">
    <name type="scientific">Granulicatella seriolae</name>
    <dbReference type="NCBI Taxonomy" id="2967226"/>
    <lineage>
        <taxon>Bacteria</taxon>
        <taxon>Bacillati</taxon>
        <taxon>Bacillota</taxon>
        <taxon>Bacilli</taxon>
        <taxon>Lactobacillales</taxon>
        <taxon>Carnobacteriaceae</taxon>
        <taxon>Granulicatella</taxon>
    </lineage>
</organism>
<keyword evidence="1" id="KW-0472">Membrane</keyword>
<proteinExistence type="predicted"/>